<name>A0A0D4BWR9_9MICC</name>
<dbReference type="HOGENOM" id="CLU_2068239_0_0_11"/>
<dbReference type="RefSeq" id="WP_045073866.1">
    <property type="nucleotide sequence ID" value="NZ_CP011005.1"/>
</dbReference>
<dbReference type="Proteomes" id="UP000061839">
    <property type="component" value="Chromosome"/>
</dbReference>
<proteinExistence type="predicted"/>
<dbReference type="STRING" id="1618207.UM93_04190"/>
<accession>A0A0D4BWR9</accession>
<evidence type="ECO:0000313" key="3">
    <source>
        <dbReference type="Proteomes" id="UP000061839"/>
    </source>
</evidence>
<evidence type="ECO:0000313" key="2">
    <source>
        <dbReference type="EMBL" id="AJT40912.1"/>
    </source>
</evidence>
<gene>
    <name evidence="2" type="ORF">UM93_04190</name>
</gene>
<evidence type="ECO:0000256" key="1">
    <source>
        <dbReference type="SAM" id="MobiDB-lite"/>
    </source>
</evidence>
<sequence>MDEKASIGGLLRTILGIFGDDALIRQAAEFTIGSHQTGFVVELFPSDTSLKSTVENGPIPGRYFFLASDGSVEGEVIIFVAQGVLSFIEYASCPDQEPDEWPEPSQLVLGDSDGLALE</sequence>
<dbReference type="PATRIC" id="fig|1618207.4.peg.853"/>
<feature type="region of interest" description="Disordered" evidence="1">
    <location>
        <begin position="95"/>
        <end position="118"/>
    </location>
</feature>
<dbReference type="AlphaFoldDB" id="A0A0D4BWR9"/>
<keyword evidence="3" id="KW-1185">Reference proteome</keyword>
<organism evidence="2 3">
    <name type="scientific">Psychromicrobium lacuslunae</name>
    <dbReference type="NCBI Taxonomy" id="1618207"/>
    <lineage>
        <taxon>Bacteria</taxon>
        <taxon>Bacillati</taxon>
        <taxon>Actinomycetota</taxon>
        <taxon>Actinomycetes</taxon>
        <taxon>Micrococcales</taxon>
        <taxon>Micrococcaceae</taxon>
        <taxon>Psychromicrobium</taxon>
    </lineage>
</organism>
<protein>
    <submittedName>
        <fullName evidence="2">Uncharacterized protein</fullName>
    </submittedName>
</protein>
<dbReference type="EMBL" id="CP011005">
    <property type="protein sequence ID" value="AJT40912.1"/>
    <property type="molecule type" value="Genomic_DNA"/>
</dbReference>
<reference evidence="2 3" key="1">
    <citation type="journal article" date="2015" name="Genome Announc.">
        <title>Complete Genome Sequencing of Protease-Producing Novel Arthrobacter sp. Strain IHBB 11108 Using PacBio Single-Molecule Real-Time Sequencing Technology.</title>
        <authorList>
            <person name="Kiran S."/>
            <person name="Swarnkar M.K."/>
            <person name="Pal M."/>
            <person name="Thakur R."/>
            <person name="Tewari R."/>
            <person name="Singh A.K."/>
            <person name="Gulati A."/>
        </authorList>
    </citation>
    <scope>NUCLEOTIDE SEQUENCE [LARGE SCALE GENOMIC DNA]</scope>
    <source>
        <strain evidence="2 3">IHBB 11108</strain>
    </source>
</reference>
<dbReference type="KEGG" id="ari:UM93_04190"/>